<proteinExistence type="predicted"/>
<feature type="compositionally biased region" description="Low complexity" evidence="1">
    <location>
        <begin position="161"/>
        <end position="174"/>
    </location>
</feature>
<comment type="caution">
    <text evidence="3">The sequence shown here is derived from an EMBL/GenBank/DDBJ whole genome shotgun (WGS) entry which is preliminary data.</text>
</comment>
<dbReference type="EMBL" id="QYAD01000002">
    <property type="protein sequence ID" value="MBL3689731.1"/>
    <property type="molecule type" value="Genomic_DNA"/>
</dbReference>
<dbReference type="PROSITE" id="PS51462">
    <property type="entry name" value="NUDIX"/>
    <property type="match status" value="1"/>
</dbReference>
<evidence type="ECO:0000313" key="4">
    <source>
        <dbReference type="Proteomes" id="UP001646141"/>
    </source>
</evidence>
<evidence type="ECO:0000313" key="3">
    <source>
        <dbReference type="EMBL" id="MBL3689731.1"/>
    </source>
</evidence>
<reference evidence="3 4" key="1">
    <citation type="submission" date="2018-09" db="EMBL/GenBank/DDBJ databases">
        <title>Comparative genomics of Leucobacter spp.</title>
        <authorList>
            <person name="Reis A.C."/>
            <person name="Kolvenbach B.A."/>
            <person name="Corvini P.F.X."/>
            <person name="Nunes O.C."/>
        </authorList>
    </citation>
    <scope>NUCLEOTIDE SEQUENCE [LARGE SCALE GENOMIC DNA]</scope>
    <source>
        <strain evidence="3 4">L-1</strain>
    </source>
</reference>
<dbReference type="RefSeq" id="WP_202381744.1">
    <property type="nucleotide sequence ID" value="NZ_BAAAMA010000002.1"/>
</dbReference>
<dbReference type="Gene3D" id="1.10.10.10">
    <property type="entry name" value="Winged helix-like DNA-binding domain superfamily/Winged helix DNA-binding domain"/>
    <property type="match status" value="1"/>
</dbReference>
<accession>A0ABS1SNH8</accession>
<dbReference type="Pfam" id="PF21906">
    <property type="entry name" value="WHD_NrtR"/>
    <property type="match status" value="1"/>
</dbReference>
<dbReference type="InterPro" id="IPR054105">
    <property type="entry name" value="WHD_NrtR"/>
</dbReference>
<gene>
    <name evidence="3" type="ORF">D3226_07125</name>
</gene>
<protein>
    <recommendedName>
        <fullName evidence="2">Nudix hydrolase domain-containing protein</fullName>
    </recommendedName>
</protein>
<dbReference type="PANTHER" id="PTHR43736:SF4">
    <property type="entry name" value="SLR1690 PROTEIN"/>
    <property type="match status" value="1"/>
</dbReference>
<name>A0ABS1SNH8_9MICO</name>
<keyword evidence="4" id="KW-1185">Reference proteome</keyword>
<dbReference type="SUPFAM" id="SSF46785">
    <property type="entry name" value="Winged helix' DNA-binding domain"/>
    <property type="match status" value="1"/>
</dbReference>
<feature type="domain" description="Nudix hydrolase" evidence="2">
    <location>
        <begin position="15"/>
        <end position="210"/>
    </location>
</feature>
<dbReference type="InterPro" id="IPR015797">
    <property type="entry name" value="NUDIX_hydrolase-like_dom_sf"/>
</dbReference>
<organism evidence="3 4">
    <name type="scientific">Leucobacter chromiireducens subsp. chromiireducens</name>
    <dbReference type="NCBI Taxonomy" id="660067"/>
    <lineage>
        <taxon>Bacteria</taxon>
        <taxon>Bacillati</taxon>
        <taxon>Actinomycetota</taxon>
        <taxon>Actinomycetes</taxon>
        <taxon>Micrococcales</taxon>
        <taxon>Microbacteriaceae</taxon>
        <taxon>Leucobacter</taxon>
    </lineage>
</organism>
<dbReference type="InterPro" id="IPR000086">
    <property type="entry name" value="NUDIX_hydrolase_dom"/>
</dbReference>
<dbReference type="Proteomes" id="UP001646141">
    <property type="component" value="Unassembled WGS sequence"/>
</dbReference>
<dbReference type="InterPro" id="IPR036388">
    <property type="entry name" value="WH-like_DNA-bd_sf"/>
</dbReference>
<feature type="region of interest" description="Disordered" evidence="1">
    <location>
        <begin position="137"/>
        <end position="180"/>
    </location>
</feature>
<dbReference type="PANTHER" id="PTHR43736">
    <property type="entry name" value="ADP-RIBOSE PYROPHOSPHATASE"/>
    <property type="match status" value="1"/>
</dbReference>
<dbReference type="Gene3D" id="3.90.79.10">
    <property type="entry name" value="Nucleoside Triphosphate Pyrophosphohydrolase"/>
    <property type="match status" value="2"/>
</dbReference>
<dbReference type="SUPFAM" id="SSF55811">
    <property type="entry name" value="Nudix"/>
    <property type="match status" value="1"/>
</dbReference>
<dbReference type="CDD" id="cd18873">
    <property type="entry name" value="NUDIX_NadM_like"/>
    <property type="match status" value="1"/>
</dbReference>
<feature type="compositionally biased region" description="Basic and acidic residues" evidence="1">
    <location>
        <begin position="143"/>
        <end position="160"/>
    </location>
</feature>
<feature type="region of interest" description="Disordered" evidence="1">
    <location>
        <begin position="284"/>
        <end position="303"/>
    </location>
</feature>
<evidence type="ECO:0000259" key="2">
    <source>
        <dbReference type="PROSITE" id="PS51462"/>
    </source>
</evidence>
<dbReference type="InterPro" id="IPR036390">
    <property type="entry name" value="WH_DNA-bd_sf"/>
</dbReference>
<evidence type="ECO:0000256" key="1">
    <source>
        <dbReference type="SAM" id="MobiDB-lite"/>
    </source>
</evidence>
<sequence>MPYGNASVSERRTLPPAVAVSVVAFALHPPHDAERDETALSAHPGTAIWVPLVRRTRAPFLGQWALPGGPTEWDETLADTALRTLRAAARRDPGSLEQLYSFGSVERSAEAQRLVTIAYWALYGERELAAPALDLGEAETDDGDHGPDPDLDPTPRRWDDPAPAAQPTQRPPAASREGESGNVRWFSADALPTLAFDHAEIVAHALARLRARTEYAAVAHRFLGAEFTLSQLRTVTEAVRGEAVDPANFRRQALARGGLVDTGRLATGGAHRPARLYRFSEADESSAASAAPLFSPSQTRSAS</sequence>